<feature type="domain" description="RagB/SusD" evidence="6">
    <location>
        <begin position="285"/>
        <end position="585"/>
    </location>
</feature>
<comment type="caution">
    <text evidence="8">The sequence shown here is derived from an EMBL/GenBank/DDBJ whole genome shotgun (WGS) entry which is preliminary data.</text>
</comment>
<dbReference type="GO" id="GO:0009279">
    <property type="term" value="C:cell outer membrane"/>
    <property type="evidence" value="ECO:0007669"/>
    <property type="project" value="UniProtKB-SubCell"/>
</dbReference>
<organism evidence="8 9">
    <name type="scientific">Chitinophaga dinghuensis</name>
    <dbReference type="NCBI Taxonomy" id="1539050"/>
    <lineage>
        <taxon>Bacteria</taxon>
        <taxon>Pseudomonadati</taxon>
        <taxon>Bacteroidota</taxon>
        <taxon>Chitinophagia</taxon>
        <taxon>Chitinophagales</taxon>
        <taxon>Chitinophagaceae</taxon>
        <taxon>Chitinophaga</taxon>
    </lineage>
</organism>
<dbReference type="InterPro" id="IPR033985">
    <property type="entry name" value="SusD-like_N"/>
</dbReference>
<accession>A0A327WD54</accession>
<evidence type="ECO:0000313" key="8">
    <source>
        <dbReference type="EMBL" id="RAJ87491.1"/>
    </source>
</evidence>
<keyword evidence="4" id="KW-0472">Membrane</keyword>
<dbReference type="EMBL" id="QLMA01000001">
    <property type="protein sequence ID" value="RAJ87491.1"/>
    <property type="molecule type" value="Genomic_DNA"/>
</dbReference>
<evidence type="ECO:0000256" key="3">
    <source>
        <dbReference type="ARBA" id="ARBA00022729"/>
    </source>
</evidence>
<evidence type="ECO:0000256" key="1">
    <source>
        <dbReference type="ARBA" id="ARBA00004442"/>
    </source>
</evidence>
<evidence type="ECO:0000259" key="7">
    <source>
        <dbReference type="Pfam" id="PF14322"/>
    </source>
</evidence>
<dbReference type="Gene3D" id="1.25.40.390">
    <property type="match status" value="1"/>
</dbReference>
<evidence type="ECO:0000259" key="6">
    <source>
        <dbReference type="Pfam" id="PF07980"/>
    </source>
</evidence>
<dbReference type="RefSeq" id="WP_111590171.1">
    <property type="nucleotide sequence ID" value="NZ_QLMA01000001.1"/>
</dbReference>
<dbReference type="InterPro" id="IPR011990">
    <property type="entry name" value="TPR-like_helical_dom_sf"/>
</dbReference>
<gene>
    <name evidence="8" type="ORF">CLV59_101242</name>
</gene>
<evidence type="ECO:0000256" key="4">
    <source>
        <dbReference type="ARBA" id="ARBA00023136"/>
    </source>
</evidence>
<reference evidence="8 9" key="1">
    <citation type="submission" date="2018-06" db="EMBL/GenBank/DDBJ databases">
        <title>Genomic Encyclopedia of Archaeal and Bacterial Type Strains, Phase II (KMG-II): from individual species to whole genera.</title>
        <authorList>
            <person name="Goeker M."/>
        </authorList>
    </citation>
    <scope>NUCLEOTIDE SEQUENCE [LARGE SCALE GENOMIC DNA]</scope>
    <source>
        <strain evidence="8 9">DSM 29821</strain>
    </source>
</reference>
<dbReference type="Pfam" id="PF07980">
    <property type="entry name" value="SusD_RagB"/>
    <property type="match status" value="1"/>
</dbReference>
<keyword evidence="3" id="KW-0732">Signal</keyword>
<proteinExistence type="inferred from homology"/>
<sequence length="586" mass="65271">MRFPKIISACLLAVAGLASCKKDFLDRSPETVISDAQYWKTSNDLKLYSNSFYAALPAYTGYGTIGIYGLDADQGSDNMIYMSYNTWMNGETVVPSSGGGWGWSTLRNINYLLDNYSKVNEPWNNVKPYVGEAKFFRAYFYFGMMKTFGDLPWVGKALDPNSAELFNKRLPRNVIADSIMADLDSAIAYLPSKPASQAGRVYKEYALAFKSRVALFEGTWEKYLAGTPFVPAGATPNKYLQAAADAASAVISSGLFQLDNVGKSFGYWSLFNQTDFTSSKEIMFWRQYNLTTGPTHNWHRYTNSGAGRGLTKNLVDDYLCLDGQPIAVSPMYKGDDSLNQVVLGRDPRLMQTMYVNDGQHIVTNNQPGGAPNLIFQVPTFNAANEGKPATGYQVYKGHNPDYYQQYAGDVGTTALILMRYAEVLLNYAEAKAELGSLTQADIDMTINKTRARVGMPNLMMGAIVNDPNWVFNNISPILNEVRRERRIELACEGFRRDDIMRWGAMGKLIVGWKPKGAKLKQWVNTVPANLLSSYPVDANGYIELYQKIGAMSSGYKFNINRDYLSPIPLSELQVPGSTMTQNPGWN</sequence>
<protein>
    <submittedName>
        <fullName evidence="8">Putative outer membrane starch-binding protein</fullName>
    </submittedName>
</protein>
<evidence type="ECO:0000313" key="9">
    <source>
        <dbReference type="Proteomes" id="UP000249819"/>
    </source>
</evidence>
<comment type="similarity">
    <text evidence="2">Belongs to the SusD family.</text>
</comment>
<dbReference type="PROSITE" id="PS51257">
    <property type="entry name" value="PROKAR_LIPOPROTEIN"/>
    <property type="match status" value="1"/>
</dbReference>
<dbReference type="OrthoDB" id="5694214at2"/>
<evidence type="ECO:0000256" key="2">
    <source>
        <dbReference type="ARBA" id="ARBA00006275"/>
    </source>
</evidence>
<feature type="domain" description="SusD-like N-terminal" evidence="7">
    <location>
        <begin position="105"/>
        <end position="215"/>
    </location>
</feature>
<name>A0A327WD54_9BACT</name>
<comment type="subcellular location">
    <subcellularLocation>
        <location evidence="1">Cell outer membrane</location>
    </subcellularLocation>
</comment>
<keyword evidence="5" id="KW-0998">Cell outer membrane</keyword>
<dbReference type="SUPFAM" id="SSF48452">
    <property type="entry name" value="TPR-like"/>
    <property type="match status" value="1"/>
</dbReference>
<keyword evidence="9" id="KW-1185">Reference proteome</keyword>
<dbReference type="AlphaFoldDB" id="A0A327WD54"/>
<evidence type="ECO:0000256" key="5">
    <source>
        <dbReference type="ARBA" id="ARBA00023237"/>
    </source>
</evidence>
<dbReference type="InterPro" id="IPR012944">
    <property type="entry name" value="SusD_RagB_dom"/>
</dbReference>
<dbReference type="Pfam" id="PF14322">
    <property type="entry name" value="SusD-like_3"/>
    <property type="match status" value="1"/>
</dbReference>
<dbReference type="Proteomes" id="UP000249819">
    <property type="component" value="Unassembled WGS sequence"/>
</dbReference>